<gene>
    <name evidence="1" type="ordered locus">MexAM1_p3METAp0005</name>
</gene>
<keyword evidence="2" id="KW-1185">Reference proteome</keyword>
<dbReference type="HOGENOM" id="CLU_114501_0_0_5"/>
<reference evidence="1 2" key="1">
    <citation type="journal article" date="2009" name="PLoS ONE">
        <title>Methylobacterium genome sequences: a reference blueprint to investigate microbial metabolism of C1 compounds from natural and industrial sources.</title>
        <authorList>
            <person name="Vuilleumier S."/>
            <person name="Chistoserdova L."/>
            <person name="Lee M.-C."/>
            <person name="Bringel F."/>
            <person name="Lajus A."/>
            <person name="Zhou Y."/>
            <person name="Gourion B."/>
            <person name="Barbe V."/>
            <person name="Chang J."/>
            <person name="Cruveiller S."/>
            <person name="Dossat C."/>
            <person name="Gillett W."/>
            <person name="Gruffaz C."/>
            <person name="Haugen E."/>
            <person name="Hourcade E."/>
            <person name="Levy R."/>
            <person name="Mangenot S."/>
            <person name="Muller E."/>
            <person name="Nadalig T."/>
            <person name="Pagni M."/>
            <person name="Penny C."/>
            <person name="Peyraud R."/>
            <person name="Robinson D.G."/>
            <person name="Roche D."/>
            <person name="Rouy Z."/>
            <person name="Saenampechek C."/>
            <person name="Salvignol G."/>
            <person name="Vallenet D."/>
            <person name="Wu Z."/>
            <person name="Marx C.J."/>
            <person name="Vorholt J.A."/>
            <person name="Olson M.V."/>
            <person name="Kaul R."/>
            <person name="Weissenbach J."/>
            <person name="Medigue C."/>
            <person name="Lidstrom M.E."/>
        </authorList>
    </citation>
    <scope>NUCLEOTIDE SEQUENCE [LARGE SCALE GENOMIC DNA]</scope>
    <source>
        <strain evidence="2">ATCC 14718 / DSM 1338 / JCM 2805 / NCIMB 9133 / AM1</strain>
    </source>
</reference>
<name>C5B6U9_METEA</name>
<protein>
    <submittedName>
        <fullName evidence="1">Uncharacterized protein</fullName>
    </submittedName>
</protein>
<dbReference type="AlphaFoldDB" id="C5B6U9"/>
<evidence type="ECO:0000313" key="2">
    <source>
        <dbReference type="Proteomes" id="UP000009081"/>
    </source>
</evidence>
<proteinExistence type="predicted"/>
<dbReference type="EMBL" id="CP001514">
    <property type="protein sequence ID" value="ACS44181.1"/>
    <property type="molecule type" value="Genomic_DNA"/>
</dbReference>
<evidence type="ECO:0000313" key="1">
    <source>
        <dbReference type="EMBL" id="ACS44181.1"/>
    </source>
</evidence>
<keyword evidence="1" id="KW-0614">Plasmid</keyword>
<geneLocation type="plasmid" evidence="1 2">
    <name>p3META1</name>
</geneLocation>
<accession>C5B6U9</accession>
<dbReference type="eggNOG" id="ENOG5032M55">
    <property type="taxonomic scope" value="Bacteria"/>
</dbReference>
<dbReference type="Proteomes" id="UP000009081">
    <property type="component" value="Plasmid p3META1"/>
</dbReference>
<sequence length="208" mass="24455">MPRARAMMVRIVAFRLGAFAGRCSNRQRRDQRHSGITGYLRPAWRARNGCGEAERLRWRHPRGIPPAMPIRREHRFFYPVDWPQLSEVIRFERAKGRCEACGRPHGHLVYHLGDGRWWDAEGGIWRDGRGRKVRLASTVDVLSRARMTRVFLATAHRNHDTADNAAANLAAWCQRCHMIHDRPEHQRRRWFTLFRRKALGDLFRGPYT</sequence>
<organism evidence="1 2">
    <name type="scientific">Methylorubrum extorquens (strain ATCC 14718 / DSM 1338 / JCM 2805 / NCIMB 9133 / AM1)</name>
    <name type="common">Methylobacterium extorquens</name>
    <dbReference type="NCBI Taxonomy" id="272630"/>
    <lineage>
        <taxon>Bacteria</taxon>
        <taxon>Pseudomonadati</taxon>
        <taxon>Pseudomonadota</taxon>
        <taxon>Alphaproteobacteria</taxon>
        <taxon>Hyphomicrobiales</taxon>
        <taxon>Methylobacteriaceae</taxon>
        <taxon>Methylorubrum</taxon>
    </lineage>
</organism>
<dbReference type="KEGG" id="mea:Mex_p30005"/>